<dbReference type="Proteomes" id="UP000034616">
    <property type="component" value="Unassembled WGS sequence"/>
</dbReference>
<reference evidence="1 2" key="1">
    <citation type="journal article" date="2015" name="Nature">
        <title>rRNA introns, odd ribosomes, and small enigmatic genomes across a large radiation of phyla.</title>
        <authorList>
            <person name="Brown C.T."/>
            <person name="Hug L.A."/>
            <person name="Thomas B.C."/>
            <person name="Sharon I."/>
            <person name="Castelle C.J."/>
            <person name="Singh A."/>
            <person name="Wilkins M.J."/>
            <person name="Williams K.H."/>
            <person name="Banfield J.F."/>
        </authorList>
    </citation>
    <scope>NUCLEOTIDE SEQUENCE [LARGE SCALE GENOMIC DNA]</scope>
</reference>
<evidence type="ECO:0000313" key="2">
    <source>
        <dbReference type="Proteomes" id="UP000034616"/>
    </source>
</evidence>
<sequence>MSEPEKKELLYVETLRKNGVFLEIDNRFRNLETGMIAVPCADCDQRVDLIRHAESLFEEQNLPTRIHPLGLNGGAILIPEWSPLNINGEDGRVLMRHIRDAAVLKHIGLLVLYGHYPCGAAGLAKLSLEETVNLLMSAEGLVKETMSGMRVDAFFHVDYRNKKRTYFVSHRAWKQYRS</sequence>
<dbReference type="AlphaFoldDB" id="A0A0G0UF62"/>
<organism evidence="1 2">
    <name type="scientific">Candidatus Uhrbacteria bacterium GW2011_GWC2_41_11</name>
    <dbReference type="NCBI Taxonomy" id="1618985"/>
    <lineage>
        <taxon>Bacteria</taxon>
        <taxon>Candidatus Uhriibacteriota</taxon>
    </lineage>
</organism>
<accession>A0A0G0UF62</accession>
<dbReference type="EMBL" id="LCAH01000002">
    <property type="protein sequence ID" value="KKR87548.1"/>
    <property type="molecule type" value="Genomic_DNA"/>
</dbReference>
<protein>
    <recommendedName>
        <fullName evidence="3">Carbonic anhydrase</fullName>
    </recommendedName>
</protein>
<name>A0A0G0UF62_9BACT</name>
<comment type="caution">
    <text evidence="1">The sequence shown here is derived from an EMBL/GenBank/DDBJ whole genome shotgun (WGS) entry which is preliminary data.</text>
</comment>
<gene>
    <name evidence="1" type="ORF">UU35_C0002G0049</name>
</gene>
<evidence type="ECO:0008006" key="3">
    <source>
        <dbReference type="Google" id="ProtNLM"/>
    </source>
</evidence>
<proteinExistence type="predicted"/>
<evidence type="ECO:0000313" key="1">
    <source>
        <dbReference type="EMBL" id="KKR87548.1"/>
    </source>
</evidence>